<keyword evidence="2" id="KW-1185">Reference proteome</keyword>
<name>A0A939JW95_9BACT</name>
<protein>
    <submittedName>
        <fullName evidence="1">Uncharacterized protein</fullName>
    </submittedName>
</protein>
<dbReference type="AlphaFoldDB" id="A0A939JW95"/>
<dbReference type="Proteomes" id="UP000664795">
    <property type="component" value="Unassembled WGS sequence"/>
</dbReference>
<proteinExistence type="predicted"/>
<dbReference type="EMBL" id="JAFMYU010000001">
    <property type="protein sequence ID" value="MBO0929754.1"/>
    <property type="molecule type" value="Genomic_DNA"/>
</dbReference>
<comment type="caution">
    <text evidence="1">The sequence shown here is derived from an EMBL/GenBank/DDBJ whole genome shotgun (WGS) entry which is preliminary data.</text>
</comment>
<organism evidence="1 2">
    <name type="scientific">Fibrella aquatilis</name>
    <dbReference type="NCBI Taxonomy" id="2817059"/>
    <lineage>
        <taxon>Bacteria</taxon>
        <taxon>Pseudomonadati</taxon>
        <taxon>Bacteroidota</taxon>
        <taxon>Cytophagia</taxon>
        <taxon>Cytophagales</taxon>
        <taxon>Spirosomataceae</taxon>
        <taxon>Fibrella</taxon>
    </lineage>
</organism>
<evidence type="ECO:0000313" key="2">
    <source>
        <dbReference type="Proteomes" id="UP000664795"/>
    </source>
</evidence>
<sequence length="169" mass="18995">MGLFDFLKSKKKGQTSFTNGSYLDPGLSDAALFSLVRAAILIFQQHTDLDQDGIIGLIKARCTDEKIAVALYRFIPIAYTRLFLPEVVYSDKYILFKSKADETAFYFSKDKLYQTIAAECQRQFNQSISSETIMPILYHSAEFKAINSALLDGSDLKNLISSPAYFLVS</sequence>
<gene>
    <name evidence="1" type="ORF">J2I48_02060</name>
</gene>
<dbReference type="RefSeq" id="WP_207333704.1">
    <property type="nucleotide sequence ID" value="NZ_JAFMYU010000001.1"/>
</dbReference>
<accession>A0A939JW95</accession>
<reference evidence="1 2" key="1">
    <citation type="submission" date="2021-03" db="EMBL/GenBank/DDBJ databases">
        <title>Fibrella sp. HMF5036 genome sequencing and assembly.</title>
        <authorList>
            <person name="Kang H."/>
            <person name="Kim H."/>
            <person name="Bae S."/>
            <person name="Joh K."/>
        </authorList>
    </citation>
    <scope>NUCLEOTIDE SEQUENCE [LARGE SCALE GENOMIC DNA]</scope>
    <source>
        <strain evidence="1 2">HMF5036</strain>
    </source>
</reference>
<evidence type="ECO:0000313" key="1">
    <source>
        <dbReference type="EMBL" id="MBO0929754.1"/>
    </source>
</evidence>